<keyword evidence="3" id="KW-0808">Transferase</keyword>
<comment type="catalytic activity">
    <reaction evidence="7">
        <text>L-threonyl-[protein] + ATP = O-phospho-L-threonyl-[protein] + ADP + H(+)</text>
        <dbReference type="Rhea" id="RHEA:46608"/>
        <dbReference type="Rhea" id="RHEA-COMP:11060"/>
        <dbReference type="Rhea" id="RHEA-COMP:11605"/>
        <dbReference type="ChEBI" id="CHEBI:15378"/>
        <dbReference type="ChEBI" id="CHEBI:30013"/>
        <dbReference type="ChEBI" id="CHEBI:30616"/>
        <dbReference type="ChEBI" id="CHEBI:61977"/>
        <dbReference type="ChEBI" id="CHEBI:456216"/>
        <dbReference type="EC" id="2.7.11.1"/>
    </reaction>
</comment>
<dbReference type="AlphaFoldDB" id="A0AAW0KD22"/>
<evidence type="ECO:0000256" key="2">
    <source>
        <dbReference type="ARBA" id="ARBA00022527"/>
    </source>
</evidence>
<evidence type="ECO:0000256" key="7">
    <source>
        <dbReference type="ARBA" id="ARBA00047899"/>
    </source>
</evidence>
<protein>
    <recommendedName>
        <fullName evidence="1">non-specific serine/threonine protein kinase</fullName>
        <ecNumber evidence="1">2.7.11.1</ecNumber>
    </recommendedName>
</protein>
<dbReference type="GO" id="GO:0004674">
    <property type="term" value="F:protein serine/threonine kinase activity"/>
    <property type="evidence" value="ECO:0007669"/>
    <property type="project" value="UniProtKB-KW"/>
</dbReference>
<dbReference type="PANTHER" id="PTHR48005">
    <property type="entry name" value="LEUCINE RICH REPEAT KINASE 2"/>
    <property type="match status" value="1"/>
</dbReference>
<name>A0AAW0KD22_QUESU</name>
<gene>
    <name evidence="10" type="primary">MIK2_91</name>
    <name evidence="10" type="ORF">CFP56_021996</name>
</gene>
<dbReference type="PANTHER" id="PTHR48005:SF16">
    <property type="entry name" value="MDIS1-INTERACTING RECEPTOR LIKE KINASE 2-LIKE ISOFORM X1"/>
    <property type="match status" value="1"/>
</dbReference>
<sequence length="145" mass="16226">MIPLGIENLDILMVIDLSQNELIGSIPTEHYKKKELAYTMVVTEKCEVYSFGVVALETLIGRHPTELLPLLFSSSSQKMMLCEVLDQRLPPPDPVVVHDIILIATIAFACLHTEPKSRPTMKCVSQEFLAQQPPSTKPLELISIR</sequence>
<evidence type="ECO:0000256" key="4">
    <source>
        <dbReference type="ARBA" id="ARBA00022741"/>
    </source>
</evidence>
<accession>A0AAW0KD22</accession>
<feature type="domain" description="Serine-threonine/tyrosine-protein kinase catalytic" evidence="9">
    <location>
        <begin position="34"/>
        <end position="127"/>
    </location>
</feature>
<dbReference type="Gene3D" id="1.10.510.10">
    <property type="entry name" value="Transferase(Phosphotransferase) domain 1"/>
    <property type="match status" value="1"/>
</dbReference>
<dbReference type="Pfam" id="PF07714">
    <property type="entry name" value="PK_Tyr_Ser-Thr"/>
    <property type="match status" value="1"/>
</dbReference>
<evidence type="ECO:0000256" key="6">
    <source>
        <dbReference type="ARBA" id="ARBA00022840"/>
    </source>
</evidence>
<dbReference type="Proteomes" id="UP000237347">
    <property type="component" value="Unassembled WGS sequence"/>
</dbReference>
<keyword evidence="10" id="KW-0675">Receptor</keyword>
<dbReference type="EC" id="2.7.11.1" evidence="1"/>
<dbReference type="GO" id="GO:0005524">
    <property type="term" value="F:ATP binding"/>
    <property type="evidence" value="ECO:0007669"/>
    <property type="project" value="UniProtKB-KW"/>
</dbReference>
<dbReference type="InterPro" id="IPR051420">
    <property type="entry name" value="Ser_Thr_Kinases_DiverseReg"/>
</dbReference>
<keyword evidence="6" id="KW-0067">ATP-binding</keyword>
<evidence type="ECO:0000313" key="11">
    <source>
        <dbReference type="Proteomes" id="UP000237347"/>
    </source>
</evidence>
<evidence type="ECO:0000259" key="9">
    <source>
        <dbReference type="Pfam" id="PF07714"/>
    </source>
</evidence>
<keyword evidence="11" id="KW-1185">Reference proteome</keyword>
<proteinExistence type="predicted"/>
<keyword evidence="4" id="KW-0547">Nucleotide-binding</keyword>
<dbReference type="EMBL" id="PKMF04000343">
    <property type="protein sequence ID" value="KAK7836817.1"/>
    <property type="molecule type" value="Genomic_DNA"/>
</dbReference>
<comment type="caution">
    <text evidence="10">The sequence shown here is derived from an EMBL/GenBank/DDBJ whole genome shotgun (WGS) entry which is preliminary data.</text>
</comment>
<dbReference type="SUPFAM" id="SSF56112">
    <property type="entry name" value="Protein kinase-like (PK-like)"/>
    <property type="match status" value="1"/>
</dbReference>
<dbReference type="InterPro" id="IPR011009">
    <property type="entry name" value="Kinase-like_dom_sf"/>
</dbReference>
<evidence type="ECO:0000256" key="5">
    <source>
        <dbReference type="ARBA" id="ARBA00022777"/>
    </source>
</evidence>
<keyword evidence="5 10" id="KW-0418">Kinase</keyword>
<keyword evidence="2" id="KW-0723">Serine/threonine-protein kinase</keyword>
<evidence type="ECO:0000256" key="8">
    <source>
        <dbReference type="ARBA" id="ARBA00048679"/>
    </source>
</evidence>
<comment type="catalytic activity">
    <reaction evidence="8">
        <text>L-seryl-[protein] + ATP = O-phospho-L-seryl-[protein] + ADP + H(+)</text>
        <dbReference type="Rhea" id="RHEA:17989"/>
        <dbReference type="Rhea" id="RHEA-COMP:9863"/>
        <dbReference type="Rhea" id="RHEA-COMP:11604"/>
        <dbReference type="ChEBI" id="CHEBI:15378"/>
        <dbReference type="ChEBI" id="CHEBI:29999"/>
        <dbReference type="ChEBI" id="CHEBI:30616"/>
        <dbReference type="ChEBI" id="CHEBI:83421"/>
        <dbReference type="ChEBI" id="CHEBI:456216"/>
        <dbReference type="EC" id="2.7.11.1"/>
    </reaction>
</comment>
<reference evidence="10 11" key="1">
    <citation type="journal article" date="2018" name="Sci. Data">
        <title>The draft genome sequence of cork oak.</title>
        <authorList>
            <person name="Ramos A.M."/>
            <person name="Usie A."/>
            <person name="Barbosa P."/>
            <person name="Barros P.M."/>
            <person name="Capote T."/>
            <person name="Chaves I."/>
            <person name="Simoes F."/>
            <person name="Abreu I."/>
            <person name="Carrasquinho I."/>
            <person name="Faro C."/>
            <person name="Guimaraes J.B."/>
            <person name="Mendonca D."/>
            <person name="Nobrega F."/>
            <person name="Rodrigues L."/>
            <person name="Saibo N.J.M."/>
            <person name="Varela M.C."/>
            <person name="Egas C."/>
            <person name="Matos J."/>
            <person name="Miguel C.M."/>
            <person name="Oliveira M.M."/>
            <person name="Ricardo C.P."/>
            <person name="Goncalves S."/>
        </authorList>
    </citation>
    <scope>NUCLEOTIDE SEQUENCE [LARGE SCALE GENOMIC DNA]</scope>
    <source>
        <strain evidence="11">cv. HL8</strain>
    </source>
</reference>
<evidence type="ECO:0000313" key="10">
    <source>
        <dbReference type="EMBL" id="KAK7836817.1"/>
    </source>
</evidence>
<organism evidence="10 11">
    <name type="scientific">Quercus suber</name>
    <name type="common">Cork oak</name>
    <dbReference type="NCBI Taxonomy" id="58331"/>
    <lineage>
        <taxon>Eukaryota</taxon>
        <taxon>Viridiplantae</taxon>
        <taxon>Streptophyta</taxon>
        <taxon>Embryophyta</taxon>
        <taxon>Tracheophyta</taxon>
        <taxon>Spermatophyta</taxon>
        <taxon>Magnoliopsida</taxon>
        <taxon>eudicotyledons</taxon>
        <taxon>Gunneridae</taxon>
        <taxon>Pentapetalae</taxon>
        <taxon>rosids</taxon>
        <taxon>fabids</taxon>
        <taxon>Fagales</taxon>
        <taxon>Fagaceae</taxon>
        <taxon>Quercus</taxon>
    </lineage>
</organism>
<evidence type="ECO:0000256" key="1">
    <source>
        <dbReference type="ARBA" id="ARBA00012513"/>
    </source>
</evidence>
<dbReference type="InterPro" id="IPR001245">
    <property type="entry name" value="Ser-Thr/Tyr_kinase_cat_dom"/>
</dbReference>
<evidence type="ECO:0000256" key="3">
    <source>
        <dbReference type="ARBA" id="ARBA00022679"/>
    </source>
</evidence>